<dbReference type="EMBL" id="BOSL01000028">
    <property type="protein sequence ID" value="GIP56030.1"/>
    <property type="molecule type" value="Genomic_DNA"/>
</dbReference>
<protein>
    <recommendedName>
        <fullName evidence="2">Copper amine oxidase-like N-terminal domain-containing protein</fullName>
    </recommendedName>
</protein>
<dbReference type="Proteomes" id="UP000679992">
    <property type="component" value="Unassembled WGS sequence"/>
</dbReference>
<dbReference type="InterPro" id="IPR012854">
    <property type="entry name" value="Cu_amine_oxidase-like_N"/>
</dbReference>
<proteinExistence type="predicted"/>
<feature type="chain" id="PRO_5047479390" description="Copper amine oxidase-like N-terminal domain-containing protein" evidence="1">
    <location>
        <begin position="24"/>
        <end position="282"/>
    </location>
</feature>
<evidence type="ECO:0000313" key="3">
    <source>
        <dbReference type="EMBL" id="GIP56030.1"/>
    </source>
</evidence>
<keyword evidence="1" id="KW-0732">Signal</keyword>
<dbReference type="RefSeq" id="WP_211020282.1">
    <property type="nucleotide sequence ID" value="NZ_BOSL01000028.1"/>
</dbReference>
<reference evidence="3 4" key="1">
    <citation type="submission" date="2021-03" db="EMBL/GenBank/DDBJ databases">
        <title>Antimicrobial resistance genes in bacteria isolated from Japanese honey, and their potential for conferring macrolide and lincosamide resistance in the American foulbrood pathogen Paenibacillus larvae.</title>
        <authorList>
            <person name="Okamoto M."/>
            <person name="Kumagai M."/>
            <person name="Kanamori H."/>
            <person name="Takamatsu D."/>
        </authorList>
    </citation>
    <scope>NUCLEOTIDE SEQUENCE [LARGE SCALE GENOMIC DNA]</scope>
    <source>
        <strain evidence="3 4">J42TS3</strain>
    </source>
</reference>
<evidence type="ECO:0000313" key="4">
    <source>
        <dbReference type="Proteomes" id="UP000679992"/>
    </source>
</evidence>
<accession>A0ABQ4MJ63</accession>
<keyword evidence="4" id="KW-1185">Reference proteome</keyword>
<comment type="caution">
    <text evidence="3">The sequence shown here is derived from an EMBL/GenBank/DDBJ whole genome shotgun (WGS) entry which is preliminary data.</text>
</comment>
<gene>
    <name evidence="3" type="ORF">J42TS3_50650</name>
</gene>
<dbReference type="InterPro" id="IPR036582">
    <property type="entry name" value="Mao_N_sf"/>
</dbReference>
<evidence type="ECO:0000256" key="1">
    <source>
        <dbReference type="SAM" id="SignalP"/>
    </source>
</evidence>
<evidence type="ECO:0000259" key="2">
    <source>
        <dbReference type="Pfam" id="PF07833"/>
    </source>
</evidence>
<name>A0ABQ4MJ63_9BACL</name>
<dbReference type="Gene3D" id="3.30.457.10">
    <property type="entry name" value="Copper amine oxidase-like, N-terminal domain"/>
    <property type="match status" value="1"/>
</dbReference>
<sequence>MKKVLLGVFFVILISITSTTTYAAGIQIKVDGVAIATDVKPEMKNNRTMVPLRVISENLGATVNWSNSEVTLTKSNMKVILNMNSSIAKKNGEEIVLDAKPYIKNSRIIVPLRFIAETFGSNVRYSNSTVSIDTKPLVIDGVEVKALQQEYHMTMGGVIQQIKGNAYNEAIYNIFVENKGSKVEAPVNYSWMYTMDIPGTYYKDGQYDFLDLKGQSLKRYDIYTLIKAFPEETLVGYPEVLIYDGTEEQWYLFSDTARQSILQLLDSAAKNGFLSIISNTVA</sequence>
<feature type="domain" description="Copper amine oxidase-like N-terminal" evidence="2">
    <location>
        <begin position="29"/>
        <end position="132"/>
    </location>
</feature>
<feature type="signal peptide" evidence="1">
    <location>
        <begin position="1"/>
        <end position="23"/>
    </location>
</feature>
<dbReference type="SUPFAM" id="SSF55383">
    <property type="entry name" value="Copper amine oxidase, domain N"/>
    <property type="match status" value="2"/>
</dbReference>
<dbReference type="Pfam" id="PF07833">
    <property type="entry name" value="Cu_amine_oxidN1"/>
    <property type="match status" value="1"/>
</dbReference>
<organism evidence="3 4">
    <name type="scientific">Paenibacillus vini</name>
    <dbReference type="NCBI Taxonomy" id="1476024"/>
    <lineage>
        <taxon>Bacteria</taxon>
        <taxon>Bacillati</taxon>
        <taxon>Bacillota</taxon>
        <taxon>Bacilli</taxon>
        <taxon>Bacillales</taxon>
        <taxon>Paenibacillaceae</taxon>
        <taxon>Paenibacillus</taxon>
    </lineage>
</organism>